<gene>
    <name evidence="3" type="ORF">CSAL01_06953</name>
</gene>
<feature type="signal peptide" evidence="2">
    <location>
        <begin position="1"/>
        <end position="20"/>
    </location>
</feature>
<dbReference type="AlphaFoldDB" id="A0A135UK87"/>
<proteinExistence type="predicted"/>
<protein>
    <submittedName>
        <fullName evidence="3">Uncharacterized protein</fullName>
    </submittedName>
</protein>
<keyword evidence="4" id="KW-1185">Reference proteome</keyword>
<evidence type="ECO:0000256" key="2">
    <source>
        <dbReference type="SAM" id="SignalP"/>
    </source>
</evidence>
<feature type="chain" id="PRO_5007804970" evidence="2">
    <location>
        <begin position="21"/>
        <end position="202"/>
    </location>
</feature>
<feature type="region of interest" description="Disordered" evidence="1">
    <location>
        <begin position="21"/>
        <end position="41"/>
    </location>
</feature>
<evidence type="ECO:0000313" key="4">
    <source>
        <dbReference type="Proteomes" id="UP000070121"/>
    </source>
</evidence>
<sequence>MPLLALVLYCLLLTAHITRSDSRSRRPPSPGPSGDCRDNPVYPLKTQPDLQWESNFRAIDLPIWHEATYATSEATYAPIIRSTRALGMLWTVSFNGFPSHHDSTLSPVSFIQMFNHSAFVGDITCYYSDIIDSVASTSATTSTSPTSTASTLTIASTPVEASPTALPSSGSMNSGASAAAVAGIAMSAGMGTLALIGLEGPG</sequence>
<reference evidence="3 4" key="1">
    <citation type="submission" date="2014-02" db="EMBL/GenBank/DDBJ databases">
        <title>The genome sequence of Colletotrichum salicis CBS 607.94.</title>
        <authorList>
            <person name="Baroncelli R."/>
            <person name="Thon M.R."/>
        </authorList>
    </citation>
    <scope>NUCLEOTIDE SEQUENCE [LARGE SCALE GENOMIC DNA]</scope>
    <source>
        <strain evidence="3 4">CBS 607.94</strain>
    </source>
</reference>
<accession>A0A135UK87</accession>
<dbReference type="Proteomes" id="UP000070121">
    <property type="component" value="Unassembled WGS sequence"/>
</dbReference>
<evidence type="ECO:0000256" key="1">
    <source>
        <dbReference type="SAM" id="MobiDB-lite"/>
    </source>
</evidence>
<name>A0A135UK87_9PEZI</name>
<evidence type="ECO:0000313" key="3">
    <source>
        <dbReference type="EMBL" id="KXH60812.1"/>
    </source>
</evidence>
<keyword evidence="2" id="KW-0732">Signal</keyword>
<dbReference type="EMBL" id="JFFI01001354">
    <property type="protein sequence ID" value="KXH60812.1"/>
    <property type="molecule type" value="Genomic_DNA"/>
</dbReference>
<comment type="caution">
    <text evidence="3">The sequence shown here is derived from an EMBL/GenBank/DDBJ whole genome shotgun (WGS) entry which is preliminary data.</text>
</comment>
<dbReference type="STRING" id="1209931.A0A135UK87"/>
<organism evidence="3 4">
    <name type="scientific">Colletotrichum salicis</name>
    <dbReference type="NCBI Taxonomy" id="1209931"/>
    <lineage>
        <taxon>Eukaryota</taxon>
        <taxon>Fungi</taxon>
        <taxon>Dikarya</taxon>
        <taxon>Ascomycota</taxon>
        <taxon>Pezizomycotina</taxon>
        <taxon>Sordariomycetes</taxon>
        <taxon>Hypocreomycetidae</taxon>
        <taxon>Glomerellales</taxon>
        <taxon>Glomerellaceae</taxon>
        <taxon>Colletotrichum</taxon>
        <taxon>Colletotrichum acutatum species complex</taxon>
    </lineage>
</organism>
<dbReference type="OrthoDB" id="4848939at2759"/>